<dbReference type="PANTHER" id="PTHR43022:SF1">
    <property type="entry name" value="PROTEIN SMF"/>
    <property type="match status" value="1"/>
</dbReference>
<comment type="similarity">
    <text evidence="1">Belongs to the DprA/Smf family.</text>
</comment>
<dbReference type="SUPFAM" id="SSF102405">
    <property type="entry name" value="MCP/YpsA-like"/>
    <property type="match status" value="1"/>
</dbReference>
<dbReference type="InterPro" id="IPR003488">
    <property type="entry name" value="DprA"/>
</dbReference>
<comment type="caution">
    <text evidence="3">The sequence shown here is derived from an EMBL/GenBank/DDBJ whole genome shotgun (WGS) entry which is preliminary data.</text>
</comment>
<feature type="domain" description="Smf/DprA SLOG" evidence="2">
    <location>
        <begin position="79"/>
        <end position="287"/>
    </location>
</feature>
<dbReference type="Pfam" id="PF02481">
    <property type="entry name" value="DNA_processg_A"/>
    <property type="match status" value="1"/>
</dbReference>
<dbReference type="RefSeq" id="WP_204499737.1">
    <property type="nucleotide sequence ID" value="NZ_JAFBDR010000011.1"/>
</dbReference>
<organism evidence="3 4">
    <name type="scientific">Aquibacillus albus</name>
    <dbReference type="NCBI Taxonomy" id="1168171"/>
    <lineage>
        <taxon>Bacteria</taxon>
        <taxon>Bacillati</taxon>
        <taxon>Bacillota</taxon>
        <taxon>Bacilli</taxon>
        <taxon>Bacillales</taxon>
        <taxon>Bacillaceae</taxon>
        <taxon>Aquibacillus</taxon>
    </lineage>
</organism>
<keyword evidence="4" id="KW-1185">Reference proteome</keyword>
<name>A0ABS2N0Z4_9BACI</name>
<dbReference type="PANTHER" id="PTHR43022">
    <property type="entry name" value="PROTEIN SMF"/>
    <property type="match status" value="1"/>
</dbReference>
<evidence type="ECO:0000313" key="3">
    <source>
        <dbReference type="EMBL" id="MBM7571809.1"/>
    </source>
</evidence>
<gene>
    <name evidence="3" type="ORF">JOC48_002310</name>
</gene>
<proteinExistence type="inferred from homology"/>
<evidence type="ECO:0000313" key="4">
    <source>
        <dbReference type="Proteomes" id="UP001296943"/>
    </source>
</evidence>
<reference evidence="3 4" key="1">
    <citation type="submission" date="2021-01" db="EMBL/GenBank/DDBJ databases">
        <title>Genomic Encyclopedia of Type Strains, Phase IV (KMG-IV): sequencing the most valuable type-strain genomes for metagenomic binning, comparative biology and taxonomic classification.</title>
        <authorList>
            <person name="Goeker M."/>
        </authorList>
    </citation>
    <scope>NUCLEOTIDE SEQUENCE [LARGE SCALE GENOMIC DNA]</scope>
    <source>
        <strain evidence="3 4">DSM 23711</strain>
    </source>
</reference>
<dbReference type="NCBIfam" id="TIGR00732">
    <property type="entry name" value="dprA"/>
    <property type="match status" value="1"/>
</dbReference>
<sequence length="301" mass="34335">MKDRKKRLVHLHRSKAATRPLIRKLLTIDPTLQSLYDLRPKDFIHYLSLPSSRATELFKDLHNRRMMDIVLQDIEQYHVLTIFDSNYPPLLKEIKDPPIVLYLLGNPQLVCQMPSLSVVGTRNPTVEAKRKLDKVILPLILKDWVIISGMARGIDGMAHQLALDNDGKTIAVLGSGFEHIYPREHKRLFEKLAQNQLVISEYPPDLRANHYHFPERNRIISGLGFGTVVIEAKEKSGSLITVDQALDQGREVYAVPGSPLVSQTGGCHKMIQEGAKLVQSTYDILEDWIEQQEKWCTFLSK</sequence>
<dbReference type="Proteomes" id="UP001296943">
    <property type="component" value="Unassembled WGS sequence"/>
</dbReference>
<accession>A0ABS2N0Z4</accession>
<evidence type="ECO:0000256" key="1">
    <source>
        <dbReference type="ARBA" id="ARBA00006525"/>
    </source>
</evidence>
<dbReference type="EMBL" id="JAFBDR010000011">
    <property type="protein sequence ID" value="MBM7571809.1"/>
    <property type="molecule type" value="Genomic_DNA"/>
</dbReference>
<dbReference type="InterPro" id="IPR057666">
    <property type="entry name" value="DrpA_SLOG"/>
</dbReference>
<protein>
    <submittedName>
        <fullName evidence="3">DNA processing protein</fullName>
    </submittedName>
</protein>
<dbReference type="Gene3D" id="3.40.50.450">
    <property type="match status" value="1"/>
</dbReference>
<evidence type="ECO:0000259" key="2">
    <source>
        <dbReference type="Pfam" id="PF02481"/>
    </source>
</evidence>